<dbReference type="GO" id="GO:0000226">
    <property type="term" value="P:microtubule cytoskeleton organization"/>
    <property type="evidence" value="ECO:0007669"/>
    <property type="project" value="TreeGrafter"/>
</dbReference>
<evidence type="ECO:0000313" key="19">
    <source>
        <dbReference type="Ensembl" id="ENSHHUP00000084546.1"/>
    </source>
</evidence>
<evidence type="ECO:0000256" key="3">
    <source>
        <dbReference type="ARBA" id="ARBA00012513"/>
    </source>
</evidence>
<dbReference type="InterPro" id="IPR000719">
    <property type="entry name" value="Prot_kinase_dom"/>
</dbReference>
<dbReference type="GO" id="GO:0030154">
    <property type="term" value="P:cell differentiation"/>
    <property type="evidence" value="ECO:0007669"/>
    <property type="project" value="UniProtKB-KW"/>
</dbReference>
<comment type="cofactor">
    <cofactor evidence="1">
        <name>Mg(2+)</name>
        <dbReference type="ChEBI" id="CHEBI:18420"/>
    </cofactor>
</comment>
<keyword evidence="11" id="KW-0221">Differentiation</keyword>
<evidence type="ECO:0000256" key="13">
    <source>
        <dbReference type="ARBA" id="ARBA00022842"/>
    </source>
</evidence>
<accession>A0A4W5R3P1</accession>
<dbReference type="Gene3D" id="1.10.510.10">
    <property type="entry name" value="Transferase(Phosphotransferase) domain 1"/>
    <property type="match status" value="1"/>
</dbReference>
<evidence type="ECO:0000256" key="11">
    <source>
        <dbReference type="ARBA" id="ARBA00022782"/>
    </source>
</evidence>
<keyword evidence="8" id="KW-0479">Metal-binding</keyword>
<keyword evidence="13" id="KW-0460">Magnesium</keyword>
<dbReference type="PANTHER" id="PTHR24346">
    <property type="entry name" value="MAP/MICROTUBULE AFFINITY-REGULATING KINASE"/>
    <property type="match status" value="1"/>
</dbReference>
<dbReference type="AlphaFoldDB" id="A0A4W5R3P1"/>
<dbReference type="GO" id="GO:0000287">
    <property type="term" value="F:magnesium ion binding"/>
    <property type="evidence" value="ECO:0007669"/>
    <property type="project" value="UniProtKB-ARBA"/>
</dbReference>
<evidence type="ECO:0000256" key="1">
    <source>
        <dbReference type="ARBA" id="ARBA00001946"/>
    </source>
</evidence>
<evidence type="ECO:0000313" key="20">
    <source>
        <dbReference type="Proteomes" id="UP000314982"/>
    </source>
</evidence>
<protein>
    <recommendedName>
        <fullName evidence="3">non-specific serine/threonine protein kinase</fullName>
        <ecNumber evidence="3">2.7.11.1</ecNumber>
    </recommendedName>
</protein>
<dbReference type="GeneTree" id="ENSGT00940000160464"/>
<evidence type="ECO:0000256" key="12">
    <source>
        <dbReference type="ARBA" id="ARBA00022840"/>
    </source>
</evidence>
<evidence type="ECO:0000256" key="2">
    <source>
        <dbReference type="ARBA" id="ARBA00006692"/>
    </source>
</evidence>
<dbReference type="Pfam" id="PF00069">
    <property type="entry name" value="Pkinase"/>
    <property type="match status" value="1"/>
</dbReference>
<dbReference type="GO" id="GO:0005524">
    <property type="term" value="F:ATP binding"/>
    <property type="evidence" value="ECO:0007669"/>
    <property type="project" value="UniProtKB-KW"/>
</dbReference>
<evidence type="ECO:0000259" key="18">
    <source>
        <dbReference type="PROSITE" id="PS50011"/>
    </source>
</evidence>
<evidence type="ECO:0000256" key="15">
    <source>
        <dbReference type="ARBA" id="ARBA00022871"/>
    </source>
</evidence>
<dbReference type="InterPro" id="IPR011009">
    <property type="entry name" value="Kinase-like_dom_sf"/>
</dbReference>
<evidence type="ECO:0000256" key="14">
    <source>
        <dbReference type="ARBA" id="ARBA00022843"/>
    </source>
</evidence>
<keyword evidence="14" id="KW-0832">Ubl conjugation</keyword>
<sequence>MVEISNNKHATTGVHDPMGQQPDTFWRVESQTYLFERCTEKVLLGMGYKLGVTIGEGSYSKVAIKTVDRKKAPHDFVHKFLPRELTLLREVRHDNIVHVHKLIEVCNGRLYIVMEAATTDLLQKIQEVNSIPIVQAKTMFSQIVSAVNFLHQNNIVHRDMKCKNVLLTRDNQVKITDFGFGSTYCGSAAYAPPEVLLGVPFDPKKYDVWSLGVILYVMVTGCMPYDDSNVRKLPRAQRKALAYLDDVTVEEPCQLFIAYLLQFSPFSHPTIQQVAEQSWLQ</sequence>
<feature type="domain" description="Protein kinase" evidence="18">
    <location>
        <begin position="38"/>
        <end position="280"/>
    </location>
</feature>
<organism evidence="19 20">
    <name type="scientific">Hucho hucho</name>
    <name type="common">huchen</name>
    <dbReference type="NCBI Taxonomy" id="62062"/>
    <lineage>
        <taxon>Eukaryota</taxon>
        <taxon>Metazoa</taxon>
        <taxon>Chordata</taxon>
        <taxon>Craniata</taxon>
        <taxon>Vertebrata</taxon>
        <taxon>Euteleostomi</taxon>
        <taxon>Actinopterygii</taxon>
        <taxon>Neopterygii</taxon>
        <taxon>Teleostei</taxon>
        <taxon>Protacanthopterygii</taxon>
        <taxon>Salmoniformes</taxon>
        <taxon>Salmonidae</taxon>
        <taxon>Salmoninae</taxon>
        <taxon>Hucho</taxon>
    </lineage>
</organism>
<keyword evidence="10" id="KW-0418">Kinase</keyword>
<dbReference type="InterPro" id="IPR008271">
    <property type="entry name" value="Ser/Thr_kinase_AS"/>
</dbReference>
<keyword evidence="4" id="KW-0217">Developmental protein</keyword>
<evidence type="ECO:0000256" key="9">
    <source>
        <dbReference type="ARBA" id="ARBA00022741"/>
    </source>
</evidence>
<evidence type="ECO:0000256" key="17">
    <source>
        <dbReference type="ARBA" id="ARBA00048679"/>
    </source>
</evidence>
<comment type="similarity">
    <text evidence="2">Belongs to the protein kinase superfamily. CAMK Ser/Thr protein kinase family.</text>
</comment>
<comment type="catalytic activity">
    <reaction evidence="16">
        <text>L-threonyl-[protein] + ATP = O-phospho-L-threonyl-[protein] + ADP + H(+)</text>
        <dbReference type="Rhea" id="RHEA:46608"/>
        <dbReference type="Rhea" id="RHEA-COMP:11060"/>
        <dbReference type="Rhea" id="RHEA-COMP:11605"/>
        <dbReference type="ChEBI" id="CHEBI:15378"/>
        <dbReference type="ChEBI" id="CHEBI:30013"/>
        <dbReference type="ChEBI" id="CHEBI:30616"/>
        <dbReference type="ChEBI" id="CHEBI:61977"/>
        <dbReference type="ChEBI" id="CHEBI:456216"/>
        <dbReference type="EC" id="2.7.11.1"/>
    </reaction>
</comment>
<dbReference type="GO" id="GO:0007283">
    <property type="term" value="P:spermatogenesis"/>
    <property type="evidence" value="ECO:0007669"/>
    <property type="project" value="UniProtKB-KW"/>
</dbReference>
<keyword evidence="20" id="KW-1185">Reference proteome</keyword>
<dbReference type="STRING" id="62062.ENSHHUP00000084546"/>
<evidence type="ECO:0000256" key="4">
    <source>
        <dbReference type="ARBA" id="ARBA00022473"/>
    </source>
</evidence>
<keyword evidence="7" id="KW-0808">Transferase</keyword>
<evidence type="ECO:0000256" key="7">
    <source>
        <dbReference type="ARBA" id="ARBA00022679"/>
    </source>
</evidence>
<dbReference type="SMART" id="SM00220">
    <property type="entry name" value="S_TKc"/>
    <property type="match status" value="1"/>
</dbReference>
<name>A0A4W5R3P1_9TELE</name>
<evidence type="ECO:0000256" key="16">
    <source>
        <dbReference type="ARBA" id="ARBA00047899"/>
    </source>
</evidence>
<dbReference type="PROSITE" id="PS00108">
    <property type="entry name" value="PROTEIN_KINASE_ST"/>
    <property type="match status" value="1"/>
</dbReference>
<evidence type="ECO:0000256" key="6">
    <source>
        <dbReference type="ARBA" id="ARBA00022553"/>
    </source>
</evidence>
<keyword evidence="5" id="KW-0723">Serine/threonine-protein kinase</keyword>
<dbReference type="PANTHER" id="PTHR24346:SF102">
    <property type="entry name" value="TESTIS-SPECIFIC SERINE_THREONINE-PROTEIN KINASE 1"/>
    <property type="match status" value="1"/>
</dbReference>
<dbReference type="SUPFAM" id="SSF56112">
    <property type="entry name" value="Protein kinase-like (PK-like)"/>
    <property type="match status" value="1"/>
</dbReference>
<proteinExistence type="inferred from homology"/>
<reference evidence="19" key="3">
    <citation type="submission" date="2025-09" db="UniProtKB">
        <authorList>
            <consortium name="Ensembl"/>
        </authorList>
    </citation>
    <scope>IDENTIFICATION</scope>
</reference>
<reference evidence="19" key="2">
    <citation type="submission" date="2025-08" db="UniProtKB">
        <authorList>
            <consortium name="Ensembl"/>
        </authorList>
    </citation>
    <scope>IDENTIFICATION</scope>
</reference>
<dbReference type="GO" id="GO:0035556">
    <property type="term" value="P:intracellular signal transduction"/>
    <property type="evidence" value="ECO:0007669"/>
    <property type="project" value="TreeGrafter"/>
</dbReference>
<dbReference type="EC" id="2.7.11.1" evidence="3"/>
<dbReference type="GO" id="GO:0005737">
    <property type="term" value="C:cytoplasm"/>
    <property type="evidence" value="ECO:0007669"/>
    <property type="project" value="TreeGrafter"/>
</dbReference>
<reference evidence="20" key="1">
    <citation type="submission" date="2018-06" db="EMBL/GenBank/DDBJ databases">
        <title>Genome assembly of Danube salmon.</title>
        <authorList>
            <person name="Macqueen D.J."/>
            <person name="Gundappa M.K."/>
        </authorList>
    </citation>
    <scope>NUCLEOTIDE SEQUENCE [LARGE SCALE GENOMIC DNA]</scope>
</reference>
<keyword evidence="15" id="KW-0744">Spermatogenesis</keyword>
<dbReference type="Ensembl" id="ENSHHUT00000087190.1">
    <property type="protein sequence ID" value="ENSHHUP00000084546.1"/>
    <property type="gene ID" value="ENSHHUG00000049007.1"/>
</dbReference>
<keyword evidence="6" id="KW-0597">Phosphoprotein</keyword>
<keyword evidence="12" id="KW-0067">ATP-binding</keyword>
<evidence type="ECO:0000256" key="8">
    <source>
        <dbReference type="ARBA" id="ARBA00022723"/>
    </source>
</evidence>
<keyword evidence="9" id="KW-0547">Nucleotide-binding</keyword>
<evidence type="ECO:0000256" key="5">
    <source>
        <dbReference type="ARBA" id="ARBA00022527"/>
    </source>
</evidence>
<evidence type="ECO:0000256" key="10">
    <source>
        <dbReference type="ARBA" id="ARBA00022777"/>
    </source>
</evidence>
<dbReference type="Proteomes" id="UP000314982">
    <property type="component" value="Unassembled WGS sequence"/>
</dbReference>
<dbReference type="GO" id="GO:0050321">
    <property type="term" value="F:tau-protein kinase activity"/>
    <property type="evidence" value="ECO:0007669"/>
    <property type="project" value="TreeGrafter"/>
</dbReference>
<comment type="catalytic activity">
    <reaction evidence="17">
        <text>L-seryl-[protein] + ATP = O-phospho-L-seryl-[protein] + ADP + H(+)</text>
        <dbReference type="Rhea" id="RHEA:17989"/>
        <dbReference type="Rhea" id="RHEA-COMP:9863"/>
        <dbReference type="Rhea" id="RHEA-COMP:11604"/>
        <dbReference type="ChEBI" id="CHEBI:15378"/>
        <dbReference type="ChEBI" id="CHEBI:29999"/>
        <dbReference type="ChEBI" id="CHEBI:30616"/>
        <dbReference type="ChEBI" id="CHEBI:83421"/>
        <dbReference type="ChEBI" id="CHEBI:456216"/>
        <dbReference type="EC" id="2.7.11.1"/>
    </reaction>
</comment>
<dbReference type="PROSITE" id="PS50011">
    <property type="entry name" value="PROTEIN_KINASE_DOM"/>
    <property type="match status" value="1"/>
</dbReference>